<proteinExistence type="predicted"/>
<evidence type="ECO:0000313" key="1">
    <source>
        <dbReference type="EMBL" id="UUZ46468.1"/>
    </source>
</evidence>
<dbReference type="EMBL" id="CP087977">
    <property type="protein sequence ID" value="UUZ46468.1"/>
    <property type="molecule type" value="Genomic_DNA"/>
</dbReference>
<evidence type="ECO:0000313" key="2">
    <source>
        <dbReference type="Proteomes" id="UP001059663"/>
    </source>
</evidence>
<name>A0AC61U900_9MICO</name>
<protein>
    <submittedName>
        <fullName evidence="1">Uncharacterized protein</fullName>
    </submittedName>
</protein>
<dbReference type="Proteomes" id="UP001059663">
    <property type="component" value="Chromosome"/>
</dbReference>
<reference evidence="1" key="1">
    <citation type="submission" date="2021-11" db="EMBL/GenBank/DDBJ databases">
        <title>Study of the species diversity of bacterial strains isolated from a unique natural object - Shulgan-Tash cave (Bashkiria).</title>
        <authorList>
            <person name="Sazanova A.L."/>
            <person name="Chirak E.R."/>
            <person name="Safronova V.I."/>
        </authorList>
    </citation>
    <scope>NUCLEOTIDE SEQUENCE</scope>
    <source>
        <strain evidence="1">P1</strain>
    </source>
</reference>
<organism evidence="1 2">
    <name type="scientific">Janibacter limosus</name>
    <dbReference type="NCBI Taxonomy" id="53458"/>
    <lineage>
        <taxon>Bacteria</taxon>
        <taxon>Bacillati</taxon>
        <taxon>Actinomycetota</taxon>
        <taxon>Actinomycetes</taxon>
        <taxon>Micrococcales</taxon>
        <taxon>Intrasporangiaceae</taxon>
        <taxon>Janibacter</taxon>
    </lineage>
</organism>
<sequence length="212" mass="23932">MARQTLLREGHVRVVLVLHGLDVQTAEVAARFRDRGIDNPEIRHADSELTLGACLNPGIDASDGAHIAKIDDDNFYGRYYLSDLVDAIGYSGAGIVGKWAHYMWLRSTGAVILRFPKSEHSYERLVQGGSILMRGDVARELRFSDLPRRVDTTLLDRAKEAGVRTYSADRFNYVSIRGRDPQAHTWKLEDTAFMNRSGRVVFYGDPREHVEI</sequence>
<accession>A0AC61U900</accession>
<gene>
    <name evidence="1" type="ORF">LP422_01955</name>
</gene>